<protein>
    <submittedName>
        <fullName evidence="1">Uncharacterized protein</fullName>
    </submittedName>
</protein>
<accession>A0A921FX48</accession>
<dbReference type="EMBL" id="DYWT01000105">
    <property type="protein sequence ID" value="HJF31385.1"/>
    <property type="molecule type" value="Genomic_DNA"/>
</dbReference>
<reference evidence="1" key="2">
    <citation type="submission" date="2021-09" db="EMBL/GenBank/DDBJ databases">
        <authorList>
            <person name="Gilroy R."/>
        </authorList>
    </citation>
    <scope>NUCLEOTIDE SEQUENCE</scope>
    <source>
        <strain evidence="1">CHK171-7178</strain>
    </source>
</reference>
<dbReference type="AlphaFoldDB" id="A0A921FX48"/>
<proteinExistence type="predicted"/>
<name>A0A921FX48_SPOPS</name>
<sequence length="78" mass="8682">MDRIRNPAITAIDALWVPPAISQKGDHLGGIELHPSLLFYRSGYHEVAPSLDGLFEKAHFVFGDETYNLECHKSSEGD</sequence>
<organism evidence="1 2">
    <name type="scientific">Sporosarcina psychrophila</name>
    <name type="common">Bacillus psychrophilus</name>
    <dbReference type="NCBI Taxonomy" id="1476"/>
    <lineage>
        <taxon>Bacteria</taxon>
        <taxon>Bacillati</taxon>
        <taxon>Bacillota</taxon>
        <taxon>Bacilli</taxon>
        <taxon>Bacillales</taxon>
        <taxon>Caryophanaceae</taxon>
        <taxon>Sporosarcina</taxon>
    </lineage>
</organism>
<reference evidence="1" key="1">
    <citation type="journal article" date="2021" name="PeerJ">
        <title>Extensive microbial diversity within the chicken gut microbiome revealed by metagenomics and culture.</title>
        <authorList>
            <person name="Gilroy R."/>
            <person name="Ravi A."/>
            <person name="Getino M."/>
            <person name="Pursley I."/>
            <person name="Horton D.L."/>
            <person name="Alikhan N.F."/>
            <person name="Baker D."/>
            <person name="Gharbi K."/>
            <person name="Hall N."/>
            <person name="Watson M."/>
            <person name="Adriaenssens E.M."/>
            <person name="Foster-Nyarko E."/>
            <person name="Jarju S."/>
            <person name="Secka A."/>
            <person name="Antonio M."/>
            <person name="Oren A."/>
            <person name="Chaudhuri R.R."/>
            <person name="La Ragione R."/>
            <person name="Hildebrand F."/>
            <person name="Pallen M.J."/>
        </authorList>
    </citation>
    <scope>NUCLEOTIDE SEQUENCE</scope>
    <source>
        <strain evidence="1">CHK171-7178</strain>
    </source>
</reference>
<evidence type="ECO:0000313" key="1">
    <source>
        <dbReference type="EMBL" id="HJF31385.1"/>
    </source>
</evidence>
<comment type="caution">
    <text evidence="1">The sequence shown here is derived from an EMBL/GenBank/DDBJ whole genome shotgun (WGS) entry which is preliminary data.</text>
</comment>
<dbReference type="Proteomes" id="UP000698173">
    <property type="component" value="Unassembled WGS sequence"/>
</dbReference>
<gene>
    <name evidence="1" type="ORF">K8V56_06345</name>
</gene>
<evidence type="ECO:0000313" key="2">
    <source>
        <dbReference type="Proteomes" id="UP000698173"/>
    </source>
</evidence>